<dbReference type="GO" id="GO:0016020">
    <property type="term" value="C:membrane"/>
    <property type="evidence" value="ECO:0007669"/>
    <property type="project" value="UniProtKB-SubCell"/>
</dbReference>
<dbReference type="InterPro" id="IPR017533">
    <property type="entry name" value="Halocyanin"/>
</dbReference>
<dbReference type="GeneID" id="68857469"/>
<dbReference type="PROSITE" id="PS51257">
    <property type="entry name" value="PROKAR_LIPOPROTEIN"/>
    <property type="match status" value="1"/>
</dbReference>
<proteinExistence type="predicted"/>
<dbReference type="Pfam" id="PF00127">
    <property type="entry name" value="Copper-bind"/>
    <property type="match status" value="1"/>
</dbReference>
<dbReference type="PROSITE" id="PS00196">
    <property type="entry name" value="COPPER_BLUE"/>
    <property type="match status" value="1"/>
</dbReference>
<organism evidence="8 9">
    <name type="scientific">Halapricum desulfuricans</name>
    <dbReference type="NCBI Taxonomy" id="2841257"/>
    <lineage>
        <taxon>Archaea</taxon>
        <taxon>Methanobacteriati</taxon>
        <taxon>Methanobacteriota</taxon>
        <taxon>Stenosarchaea group</taxon>
        <taxon>Halobacteria</taxon>
        <taxon>Halobacteriales</taxon>
        <taxon>Haloarculaceae</taxon>
        <taxon>Halapricum</taxon>
    </lineage>
</organism>
<dbReference type="CDD" id="cd04220">
    <property type="entry name" value="Halocyanin"/>
    <property type="match status" value="1"/>
</dbReference>
<feature type="domain" description="Blue (type 1) copper" evidence="7">
    <location>
        <begin position="69"/>
        <end position="150"/>
    </location>
</feature>
<accession>A0A897NW67</accession>
<evidence type="ECO:0000256" key="3">
    <source>
        <dbReference type="ARBA" id="ARBA00022723"/>
    </source>
</evidence>
<protein>
    <submittedName>
        <fullName evidence="8">Plastocyanin</fullName>
    </submittedName>
</protein>
<evidence type="ECO:0000256" key="6">
    <source>
        <dbReference type="ARBA" id="ARBA00023136"/>
    </source>
</evidence>
<evidence type="ECO:0000256" key="1">
    <source>
        <dbReference type="ARBA" id="ARBA00004370"/>
    </source>
</evidence>
<dbReference type="GO" id="GO:0009055">
    <property type="term" value="F:electron transfer activity"/>
    <property type="evidence" value="ECO:0007669"/>
    <property type="project" value="InterPro"/>
</dbReference>
<dbReference type="InterPro" id="IPR000923">
    <property type="entry name" value="BlueCu_1"/>
</dbReference>
<keyword evidence="5" id="KW-0186">Copper</keyword>
<dbReference type="SUPFAM" id="SSF49503">
    <property type="entry name" value="Cupredoxins"/>
    <property type="match status" value="1"/>
</dbReference>
<keyword evidence="9" id="KW-1185">Reference proteome</keyword>
<sequence length="150" mass="16099">MALSRRTYLTVVGSTAVIAGCSTGSADVPSYDVPTVTSPETVSSYLSDTSNFDGSMLDLTGRDEVEVAVGTEGNNGNNAYSPVAIQVETGTTVVWEWIRGSHNVVDTDDTFRSDIGTGLTFEHTFQETGTYTYYCSPHERYGMKGAVVVE</sequence>
<evidence type="ECO:0000259" key="7">
    <source>
        <dbReference type="Pfam" id="PF00127"/>
    </source>
</evidence>
<keyword evidence="2" id="KW-0813">Transport</keyword>
<evidence type="ECO:0000313" key="9">
    <source>
        <dbReference type="Proteomes" id="UP000663292"/>
    </source>
</evidence>
<comment type="subcellular location">
    <subcellularLocation>
        <location evidence="1">Membrane</location>
    </subcellularLocation>
</comment>
<evidence type="ECO:0000256" key="4">
    <source>
        <dbReference type="ARBA" id="ARBA00022982"/>
    </source>
</evidence>
<dbReference type="EMBL" id="CP064791">
    <property type="protein sequence ID" value="QSG14376.1"/>
    <property type="molecule type" value="Genomic_DNA"/>
</dbReference>
<evidence type="ECO:0000313" key="8">
    <source>
        <dbReference type="EMBL" id="QSG14376.1"/>
    </source>
</evidence>
<dbReference type="Gene3D" id="2.60.40.420">
    <property type="entry name" value="Cupredoxins - blue copper proteins"/>
    <property type="match status" value="1"/>
</dbReference>
<dbReference type="PANTHER" id="PTHR34192">
    <property type="entry name" value="PLASTOCYANIN MAJOR ISOFORM, CHLOROPLASTIC-RELATED"/>
    <property type="match status" value="1"/>
</dbReference>
<keyword evidence="6" id="KW-0472">Membrane</keyword>
<reference evidence="8 9" key="1">
    <citation type="submission" date="2020-11" db="EMBL/GenBank/DDBJ databases">
        <title>Carbohydrate-dependent, anaerobic sulfur respiration: A novel catabolism in halophilic archaea.</title>
        <authorList>
            <person name="Sorokin D.Y."/>
            <person name="Messina E."/>
            <person name="Smedile F."/>
            <person name="La Cono V."/>
            <person name="Hallsworth J.E."/>
            <person name="Yakimov M.M."/>
        </authorList>
    </citation>
    <scope>NUCLEOTIDE SEQUENCE [LARGE SCALE GENOMIC DNA]</scope>
    <source>
        <strain evidence="8 9">HSR-Est</strain>
    </source>
</reference>
<dbReference type="InterPro" id="IPR008972">
    <property type="entry name" value="Cupredoxin"/>
</dbReference>
<keyword evidence="3" id="KW-0479">Metal-binding</keyword>
<name>A0A897NW67_9EURY</name>
<keyword evidence="4" id="KW-0249">Electron transport</keyword>
<dbReference type="GO" id="GO:0005507">
    <property type="term" value="F:copper ion binding"/>
    <property type="evidence" value="ECO:0007669"/>
    <property type="project" value="InterPro"/>
</dbReference>
<dbReference type="InterPro" id="IPR028871">
    <property type="entry name" value="BlueCu_1_BS"/>
</dbReference>
<dbReference type="NCBIfam" id="TIGR03102">
    <property type="entry name" value="halo_cynanin"/>
    <property type="match status" value="1"/>
</dbReference>
<evidence type="ECO:0000256" key="5">
    <source>
        <dbReference type="ARBA" id="ARBA00023008"/>
    </source>
</evidence>
<gene>
    <name evidence="8" type="primary">petE3</name>
    <name evidence="8" type="ORF">HSEST_0832</name>
</gene>
<dbReference type="Proteomes" id="UP000663292">
    <property type="component" value="Chromosome"/>
</dbReference>
<evidence type="ECO:0000256" key="2">
    <source>
        <dbReference type="ARBA" id="ARBA00022448"/>
    </source>
</evidence>
<dbReference type="RefSeq" id="WP_229122311.1">
    <property type="nucleotide sequence ID" value="NZ_CP064791.1"/>
</dbReference>
<dbReference type="PANTHER" id="PTHR34192:SF10">
    <property type="entry name" value="PLASTOCYANIN MAJOR ISOFORM, CHLOROPLASTIC-RELATED"/>
    <property type="match status" value="1"/>
</dbReference>
<dbReference type="AlphaFoldDB" id="A0A897NW67"/>